<dbReference type="InterPro" id="IPR009100">
    <property type="entry name" value="AcylCoA_DH/oxidase_NM_dom_sf"/>
</dbReference>
<name>A0A4U0NDN3_9ACTN</name>
<dbReference type="InterPro" id="IPR046373">
    <property type="entry name" value="Acyl-CoA_Oxase/DH_mid-dom_sf"/>
</dbReference>
<gene>
    <name evidence="2" type="ORF">FCH28_20040</name>
</gene>
<dbReference type="Proteomes" id="UP000308697">
    <property type="component" value="Unassembled WGS sequence"/>
</dbReference>
<dbReference type="AlphaFoldDB" id="A0A4U0NDN3"/>
<dbReference type="EMBL" id="SUMB01000006">
    <property type="protein sequence ID" value="TJZ52119.1"/>
    <property type="molecule type" value="Genomic_DNA"/>
</dbReference>
<dbReference type="PANTHER" id="PTHR43884:SF19">
    <property type="entry name" value="ACYL-COA DEHYDROGENASE FADE4-RELATED"/>
    <property type="match status" value="1"/>
</dbReference>
<dbReference type="GO" id="GO:0005886">
    <property type="term" value="C:plasma membrane"/>
    <property type="evidence" value="ECO:0007669"/>
    <property type="project" value="TreeGrafter"/>
</dbReference>
<sequence>MTLTADTGADECTTARRRATRLDALLGDPYDPVNPHGFAAFAAADRDRRPPRDTELLLAEAGLAAEFVPARYGGALTRADLLMRVLRPVFRRDVALGFGCGVTSLFAASAVWTAGSDAQRRATAGLLLRGGRATVVHPGLTTGGGVLRDGFTVRRPAGGGLSLSGRKDVIIDAGRADAYVVHARTAAPGPRDHSVLLLDPARLPDERAHRLPRVATTGMRGAVFSGLRFADCPVPDDALVGRPGEGATLALRTNQVNRCLVAGAVLAAVDPVLRAAVRAATEGRTGPPARRWHRPLAGVFTDLLACDAMATVCLRATSLLPDRAHVPAVAATYVVPTLLADALEELSTLLGAPGGRAGDLSHGTLAKLVRDLPAAGLGPAGAAACQAVIVPQLRALATRSWFAEAEPPPGLFRALAELPPLDHSLLTFAEGGDFLAASLAGSAERLARARSAGGPIALLGRLADAFLGELRLLREQCAALPGRFGAALSGPAASALSDRYGLVVTAAAVLGVWEGQEQEGDAPFLADPGWAVLALSRLGRRLGIAVPDVPADCVAGVVDELLRRHRTGRGLDLDGIELAR</sequence>
<organism evidence="2 3">
    <name type="scientific">Streptomyces piniterrae</name>
    <dbReference type="NCBI Taxonomy" id="2571125"/>
    <lineage>
        <taxon>Bacteria</taxon>
        <taxon>Bacillati</taxon>
        <taxon>Actinomycetota</taxon>
        <taxon>Actinomycetes</taxon>
        <taxon>Kitasatosporales</taxon>
        <taxon>Streptomycetaceae</taxon>
        <taxon>Streptomyces</taxon>
    </lineage>
</organism>
<dbReference type="SUPFAM" id="SSF56645">
    <property type="entry name" value="Acyl-CoA dehydrogenase NM domain-like"/>
    <property type="match status" value="1"/>
</dbReference>
<dbReference type="InterPro" id="IPR013786">
    <property type="entry name" value="AcylCoA_DH/ox_N"/>
</dbReference>
<dbReference type="PANTHER" id="PTHR43884">
    <property type="entry name" value="ACYL-COA DEHYDROGENASE"/>
    <property type="match status" value="1"/>
</dbReference>
<dbReference type="Gene3D" id="2.40.110.10">
    <property type="entry name" value="Butyryl-CoA Dehydrogenase, subunit A, domain 2"/>
    <property type="match status" value="1"/>
</dbReference>
<dbReference type="Pfam" id="PF02771">
    <property type="entry name" value="Acyl-CoA_dh_N"/>
    <property type="match status" value="1"/>
</dbReference>
<evidence type="ECO:0000313" key="3">
    <source>
        <dbReference type="Proteomes" id="UP000308697"/>
    </source>
</evidence>
<evidence type="ECO:0000313" key="2">
    <source>
        <dbReference type="EMBL" id="TJZ52119.1"/>
    </source>
</evidence>
<protein>
    <submittedName>
        <fullName evidence="2">Acyl-CoA dehydrogenase</fullName>
    </submittedName>
</protein>
<reference evidence="2 3" key="1">
    <citation type="submission" date="2019-04" db="EMBL/GenBank/DDBJ databases">
        <title>Streptomyces piniterrae sp. nov., a heliquinomycin-producing actinomycete isolated from rhizosphere soil of Pinus yunnanensis.</title>
        <authorList>
            <person name="Zhuang X."/>
            <person name="Zhao J."/>
        </authorList>
    </citation>
    <scope>NUCLEOTIDE SEQUENCE [LARGE SCALE GENOMIC DNA]</scope>
    <source>
        <strain evidence="3">jys28</strain>
    </source>
</reference>
<dbReference type="GO" id="GO:0003995">
    <property type="term" value="F:acyl-CoA dehydrogenase activity"/>
    <property type="evidence" value="ECO:0007669"/>
    <property type="project" value="TreeGrafter"/>
</dbReference>
<dbReference type="Gene3D" id="1.10.540.10">
    <property type="entry name" value="Acyl-CoA dehydrogenase/oxidase, N-terminal domain"/>
    <property type="match status" value="1"/>
</dbReference>
<dbReference type="GO" id="GO:0050660">
    <property type="term" value="F:flavin adenine dinucleotide binding"/>
    <property type="evidence" value="ECO:0007669"/>
    <property type="project" value="InterPro"/>
</dbReference>
<keyword evidence="3" id="KW-1185">Reference proteome</keyword>
<dbReference type="InterPro" id="IPR037069">
    <property type="entry name" value="AcylCoA_DH/ox_N_sf"/>
</dbReference>
<evidence type="ECO:0000259" key="1">
    <source>
        <dbReference type="Pfam" id="PF02771"/>
    </source>
</evidence>
<comment type="caution">
    <text evidence="2">The sequence shown here is derived from an EMBL/GenBank/DDBJ whole genome shotgun (WGS) entry which is preliminary data.</text>
</comment>
<feature type="domain" description="Acyl-CoA dehydrogenase/oxidase N-terminal" evidence="1">
    <location>
        <begin position="42"/>
        <end position="123"/>
    </location>
</feature>
<dbReference type="OrthoDB" id="3860847at2"/>
<accession>A0A4U0NDN3</accession>
<proteinExistence type="predicted"/>
<dbReference type="RefSeq" id="WP_136741418.1">
    <property type="nucleotide sequence ID" value="NZ_SUMB01000006.1"/>
</dbReference>